<evidence type="ECO:0000256" key="2">
    <source>
        <dbReference type="ARBA" id="ARBA00022771"/>
    </source>
</evidence>
<dbReference type="SUPFAM" id="SSF57850">
    <property type="entry name" value="RING/U-box"/>
    <property type="match status" value="2"/>
</dbReference>
<evidence type="ECO:0000313" key="8">
    <source>
        <dbReference type="Proteomes" id="UP000790833"/>
    </source>
</evidence>
<dbReference type="GO" id="GO:0008270">
    <property type="term" value="F:zinc ion binding"/>
    <property type="evidence" value="ECO:0007669"/>
    <property type="project" value="UniProtKB-KW"/>
</dbReference>
<comment type="caution">
    <text evidence="7">The sequence shown here is derived from an EMBL/GenBank/DDBJ whole genome shotgun (WGS) entry which is preliminary data.</text>
</comment>
<dbReference type="SMART" id="SM00291">
    <property type="entry name" value="ZnF_ZZ"/>
    <property type="match status" value="2"/>
</dbReference>
<keyword evidence="3" id="KW-0862">Zinc</keyword>
<dbReference type="GO" id="GO:0000423">
    <property type="term" value="P:mitophagy"/>
    <property type="evidence" value="ECO:0007669"/>
    <property type="project" value="TreeGrafter"/>
</dbReference>
<evidence type="ECO:0000256" key="3">
    <source>
        <dbReference type="ARBA" id="ARBA00022833"/>
    </source>
</evidence>
<dbReference type="Pfam" id="PF00569">
    <property type="entry name" value="ZZ"/>
    <property type="match status" value="2"/>
</dbReference>
<organism evidence="7 8">
    <name type="scientific">Scheffersomyces spartinae</name>
    <dbReference type="NCBI Taxonomy" id="45513"/>
    <lineage>
        <taxon>Eukaryota</taxon>
        <taxon>Fungi</taxon>
        <taxon>Dikarya</taxon>
        <taxon>Ascomycota</taxon>
        <taxon>Saccharomycotina</taxon>
        <taxon>Pichiomycetes</taxon>
        <taxon>Debaryomycetaceae</taxon>
        <taxon>Scheffersomyces</taxon>
    </lineage>
</organism>
<feature type="domain" description="ZZ-type" evidence="6">
    <location>
        <begin position="262"/>
        <end position="326"/>
    </location>
</feature>
<dbReference type="AlphaFoldDB" id="A0A9P8AJ31"/>
<evidence type="ECO:0000256" key="1">
    <source>
        <dbReference type="ARBA" id="ARBA00022723"/>
    </source>
</evidence>
<dbReference type="InterPro" id="IPR043145">
    <property type="entry name" value="Znf_ZZ_sf"/>
</dbReference>
<protein>
    <recommendedName>
        <fullName evidence="6">ZZ-type domain-containing protein</fullName>
    </recommendedName>
</protein>
<keyword evidence="1" id="KW-0479">Metal-binding</keyword>
<evidence type="ECO:0000313" key="7">
    <source>
        <dbReference type="EMBL" id="KAG7193756.1"/>
    </source>
</evidence>
<feature type="compositionally biased region" description="Polar residues" evidence="5">
    <location>
        <begin position="610"/>
        <end position="619"/>
    </location>
</feature>
<sequence length="717" mass="81106">MSSRKVIVSVNHTKNKQVKGVEKEIETCLRLMKQEITDKESLIKMLRNEGVYLSEKLEDVDIYRRSKKKKRYVLLEHQEDFLAMMRSLRVKNTCKLIVVDKLLDFKWLIDEKGLSKMKDVLNDYNKKLLHVCSDFISALQSELDPSGMNNDVPKPASAPISASGLAPAPVKPSQVTSDIHSEATHSEPSLVAPTVSCDGCCIRRFIPMYGTIYHCEECPDFDLCGNCYKKQDELKNSTHKSSHNMTRKTLAFSLDEKSKQVHPYISCDTCACESKPFIVGERFKCLECPDFDMCGDCVLNRDNIPNHKMGYHKLEHTMVKISNSRNVDIDHLPSRPNVCPFASSYCKASQVPFDSSLDTKEVFVNTTTENKNIIKKFFDNEDWPKNIIKFDALVEKAKRYDDLLNLLDVDGDVNEDTKFAVLQSFIESIPREKDRPVAVSIPVVEESIEEPPSKIQEKSATSSPELYVNVESSFERISPLLSRISLHNKGPSVLNGGDLSVEIYSNVGVQVYNKTINDFPPIYPGSTRKLNIDFGIEDYDKFSLYVATGTQSFNWNFARQSALSWIQVEPEEGFIVKNMEIEPKVENKDVEMNISQEVSVVLPKYESETEAQLTGNETDSPSEAEDLLKDEKNFVESVHAVILPTLLKDSTSSSTPFVDAHNEVESEDTPKESDNENENENESENMDDYDMMSSDEGESDLEEYEILSPVISHPGSQ</sequence>
<dbReference type="GO" id="GO:0016235">
    <property type="term" value="C:aggresome"/>
    <property type="evidence" value="ECO:0007669"/>
    <property type="project" value="TreeGrafter"/>
</dbReference>
<feature type="region of interest" description="Disordered" evidence="5">
    <location>
        <begin position="650"/>
        <end position="717"/>
    </location>
</feature>
<feature type="domain" description="ZZ-type" evidence="6">
    <location>
        <begin position="192"/>
        <end position="253"/>
    </location>
</feature>
<reference evidence="7" key="1">
    <citation type="submission" date="2021-03" db="EMBL/GenBank/DDBJ databases">
        <authorList>
            <person name="Palmer J.M."/>
        </authorList>
    </citation>
    <scope>NUCLEOTIDE SEQUENCE</scope>
    <source>
        <strain evidence="7">ARV_011</strain>
    </source>
</reference>
<name>A0A9P8AJ31_9ASCO</name>
<dbReference type="GO" id="GO:0007032">
    <property type="term" value="P:endosome organization"/>
    <property type="evidence" value="ECO:0007669"/>
    <property type="project" value="TreeGrafter"/>
</dbReference>
<keyword evidence="8" id="KW-1185">Reference proteome</keyword>
<dbReference type="GeneID" id="66113821"/>
<dbReference type="GO" id="GO:0035973">
    <property type="term" value="P:aggrephagy"/>
    <property type="evidence" value="ECO:0007669"/>
    <property type="project" value="TreeGrafter"/>
</dbReference>
<dbReference type="GO" id="GO:0070530">
    <property type="term" value="F:K63-linked polyubiquitin modification-dependent protein binding"/>
    <property type="evidence" value="ECO:0007669"/>
    <property type="project" value="TreeGrafter"/>
</dbReference>
<feature type="region of interest" description="Disordered" evidence="5">
    <location>
        <begin position="606"/>
        <end position="625"/>
    </location>
</feature>
<evidence type="ECO:0000256" key="5">
    <source>
        <dbReference type="SAM" id="MobiDB-lite"/>
    </source>
</evidence>
<gene>
    <name evidence="7" type="ORF">KQ657_000447</name>
</gene>
<evidence type="ECO:0000256" key="4">
    <source>
        <dbReference type="PROSITE-ProRule" id="PRU00228"/>
    </source>
</evidence>
<dbReference type="CDD" id="cd02340">
    <property type="entry name" value="ZZ_NBR1_like"/>
    <property type="match status" value="1"/>
</dbReference>
<dbReference type="OrthoDB" id="661148at2759"/>
<dbReference type="CDD" id="cd02249">
    <property type="entry name" value="ZZ"/>
    <property type="match status" value="1"/>
</dbReference>
<feature type="compositionally biased region" description="Acidic residues" evidence="5">
    <location>
        <begin position="675"/>
        <end position="705"/>
    </location>
</feature>
<dbReference type="Gene3D" id="3.30.60.90">
    <property type="match status" value="2"/>
</dbReference>
<dbReference type="PROSITE" id="PS50135">
    <property type="entry name" value="ZF_ZZ_2"/>
    <property type="match status" value="2"/>
</dbReference>
<evidence type="ECO:0000259" key="6">
    <source>
        <dbReference type="PROSITE" id="PS50135"/>
    </source>
</evidence>
<dbReference type="GO" id="GO:0044753">
    <property type="term" value="C:amphisome"/>
    <property type="evidence" value="ECO:0007669"/>
    <property type="project" value="TreeGrafter"/>
</dbReference>
<feature type="compositionally biased region" description="Basic and acidic residues" evidence="5">
    <location>
        <begin position="660"/>
        <end position="674"/>
    </location>
</feature>
<dbReference type="PANTHER" id="PTHR15090">
    <property type="entry name" value="SEQUESTOSOME 1-RELATED"/>
    <property type="match status" value="1"/>
</dbReference>
<dbReference type="InterPro" id="IPR052260">
    <property type="entry name" value="Autophagy_Rcpt_SigReg"/>
</dbReference>
<feature type="region of interest" description="Disordered" evidence="5">
    <location>
        <begin position="146"/>
        <end position="184"/>
    </location>
</feature>
<dbReference type="GO" id="GO:0005080">
    <property type="term" value="F:protein kinase C binding"/>
    <property type="evidence" value="ECO:0007669"/>
    <property type="project" value="TreeGrafter"/>
</dbReference>
<proteinExistence type="predicted"/>
<dbReference type="InterPro" id="IPR000433">
    <property type="entry name" value="Znf_ZZ"/>
</dbReference>
<dbReference type="RefSeq" id="XP_043049304.1">
    <property type="nucleotide sequence ID" value="XM_043191292.1"/>
</dbReference>
<dbReference type="PANTHER" id="PTHR15090:SF0">
    <property type="entry name" value="SEQUESTOSOME-1"/>
    <property type="match status" value="1"/>
</dbReference>
<dbReference type="Proteomes" id="UP000790833">
    <property type="component" value="Unassembled WGS sequence"/>
</dbReference>
<accession>A0A9P8AJ31</accession>
<dbReference type="EMBL" id="JAHMUF010000010">
    <property type="protein sequence ID" value="KAG7193756.1"/>
    <property type="molecule type" value="Genomic_DNA"/>
</dbReference>
<keyword evidence="2 4" id="KW-0863">Zinc-finger</keyword>